<name>A0A0L0T017_ALLM3</name>
<protein>
    <submittedName>
        <fullName evidence="2">Uncharacterized protein</fullName>
    </submittedName>
</protein>
<dbReference type="VEuPathDB" id="FungiDB:AMAG_13153"/>
<organism evidence="2 3">
    <name type="scientific">Allomyces macrogynus (strain ATCC 38327)</name>
    <name type="common">Allomyces javanicus var. macrogynus</name>
    <dbReference type="NCBI Taxonomy" id="578462"/>
    <lineage>
        <taxon>Eukaryota</taxon>
        <taxon>Fungi</taxon>
        <taxon>Fungi incertae sedis</taxon>
        <taxon>Blastocladiomycota</taxon>
        <taxon>Blastocladiomycetes</taxon>
        <taxon>Blastocladiales</taxon>
        <taxon>Blastocladiaceae</taxon>
        <taxon>Allomyces</taxon>
    </lineage>
</organism>
<proteinExistence type="predicted"/>
<gene>
    <name evidence="2" type="ORF">AMAG_13153</name>
</gene>
<evidence type="ECO:0000313" key="3">
    <source>
        <dbReference type="Proteomes" id="UP000054350"/>
    </source>
</evidence>
<feature type="region of interest" description="Disordered" evidence="1">
    <location>
        <begin position="102"/>
        <end position="123"/>
    </location>
</feature>
<dbReference type="SUPFAM" id="SSF48452">
    <property type="entry name" value="TPR-like"/>
    <property type="match status" value="1"/>
</dbReference>
<dbReference type="EMBL" id="GG745355">
    <property type="protein sequence ID" value="KNE67975.1"/>
    <property type="molecule type" value="Genomic_DNA"/>
</dbReference>
<evidence type="ECO:0000313" key="2">
    <source>
        <dbReference type="EMBL" id="KNE67975.1"/>
    </source>
</evidence>
<dbReference type="Gene3D" id="1.25.40.10">
    <property type="entry name" value="Tetratricopeptide repeat domain"/>
    <property type="match status" value="1"/>
</dbReference>
<dbReference type="AlphaFoldDB" id="A0A0L0T017"/>
<dbReference type="Proteomes" id="UP000054350">
    <property type="component" value="Unassembled WGS sequence"/>
</dbReference>
<evidence type="ECO:0000256" key="1">
    <source>
        <dbReference type="SAM" id="MobiDB-lite"/>
    </source>
</evidence>
<accession>A0A0L0T017</accession>
<sequence>MTGATIDAHALALTYLNQGQPGGALAALGHGSALFNSAAVDVTQAARVAATATTDHMHALLASTYESTGGLASATTHLHRALDGDPTNAAVQDVLERVIKRRHEPRAAQVPKRVREPSSDDDHEVPWAARRIGMAGVTFPPPPPLGILKCFAGLMED</sequence>
<dbReference type="InterPro" id="IPR011990">
    <property type="entry name" value="TPR-like_helical_dom_sf"/>
</dbReference>
<reference evidence="3" key="2">
    <citation type="submission" date="2009-11" db="EMBL/GenBank/DDBJ databases">
        <title>The Genome Sequence of Allomyces macrogynus strain ATCC 38327.</title>
        <authorList>
            <consortium name="The Broad Institute Genome Sequencing Platform"/>
            <person name="Russ C."/>
            <person name="Cuomo C."/>
            <person name="Shea T."/>
            <person name="Young S.K."/>
            <person name="Zeng Q."/>
            <person name="Koehrsen M."/>
            <person name="Haas B."/>
            <person name="Borodovsky M."/>
            <person name="Guigo R."/>
            <person name="Alvarado L."/>
            <person name="Berlin A."/>
            <person name="Borenstein D."/>
            <person name="Chen Z."/>
            <person name="Engels R."/>
            <person name="Freedman E."/>
            <person name="Gellesch M."/>
            <person name="Goldberg J."/>
            <person name="Griggs A."/>
            <person name="Gujja S."/>
            <person name="Heiman D."/>
            <person name="Hepburn T."/>
            <person name="Howarth C."/>
            <person name="Jen D."/>
            <person name="Larson L."/>
            <person name="Lewis B."/>
            <person name="Mehta T."/>
            <person name="Park D."/>
            <person name="Pearson M."/>
            <person name="Roberts A."/>
            <person name="Saif S."/>
            <person name="Shenoy N."/>
            <person name="Sisk P."/>
            <person name="Stolte C."/>
            <person name="Sykes S."/>
            <person name="Walk T."/>
            <person name="White J."/>
            <person name="Yandava C."/>
            <person name="Burger G."/>
            <person name="Gray M.W."/>
            <person name="Holland P.W.H."/>
            <person name="King N."/>
            <person name="Lang F.B.F."/>
            <person name="Roger A.J."/>
            <person name="Ruiz-Trillo I."/>
            <person name="Lander E."/>
            <person name="Nusbaum C."/>
        </authorList>
    </citation>
    <scope>NUCLEOTIDE SEQUENCE [LARGE SCALE GENOMIC DNA]</scope>
    <source>
        <strain evidence="3">ATCC 38327</strain>
    </source>
</reference>
<keyword evidence="3" id="KW-1185">Reference proteome</keyword>
<reference evidence="2 3" key="1">
    <citation type="submission" date="2009-11" db="EMBL/GenBank/DDBJ databases">
        <title>Annotation of Allomyces macrogynus ATCC 38327.</title>
        <authorList>
            <consortium name="The Broad Institute Genome Sequencing Platform"/>
            <person name="Russ C."/>
            <person name="Cuomo C."/>
            <person name="Burger G."/>
            <person name="Gray M.W."/>
            <person name="Holland P.W.H."/>
            <person name="King N."/>
            <person name="Lang F.B.F."/>
            <person name="Roger A.J."/>
            <person name="Ruiz-Trillo I."/>
            <person name="Young S.K."/>
            <person name="Zeng Q."/>
            <person name="Gargeya S."/>
            <person name="Fitzgerald M."/>
            <person name="Haas B."/>
            <person name="Abouelleil A."/>
            <person name="Alvarado L."/>
            <person name="Arachchi H.M."/>
            <person name="Berlin A."/>
            <person name="Chapman S.B."/>
            <person name="Gearin G."/>
            <person name="Goldberg J."/>
            <person name="Griggs A."/>
            <person name="Gujja S."/>
            <person name="Hansen M."/>
            <person name="Heiman D."/>
            <person name="Howarth C."/>
            <person name="Larimer J."/>
            <person name="Lui A."/>
            <person name="MacDonald P.J.P."/>
            <person name="McCowen C."/>
            <person name="Montmayeur A."/>
            <person name="Murphy C."/>
            <person name="Neiman D."/>
            <person name="Pearson M."/>
            <person name="Priest M."/>
            <person name="Roberts A."/>
            <person name="Saif S."/>
            <person name="Shea T."/>
            <person name="Sisk P."/>
            <person name="Stolte C."/>
            <person name="Sykes S."/>
            <person name="Wortman J."/>
            <person name="Nusbaum C."/>
            <person name="Birren B."/>
        </authorList>
    </citation>
    <scope>NUCLEOTIDE SEQUENCE [LARGE SCALE GENOMIC DNA]</scope>
    <source>
        <strain evidence="2 3">ATCC 38327</strain>
    </source>
</reference>